<dbReference type="PANTHER" id="PTHR33426">
    <property type="entry name" value="C2H2-TYPE DOMAIN-CONTAINING PROTEIN"/>
    <property type="match status" value="1"/>
</dbReference>
<evidence type="ECO:0000313" key="1">
    <source>
        <dbReference type="EnsemblMetazoa" id="AATE014260-PA.1"/>
    </source>
</evidence>
<dbReference type="PANTHER" id="PTHR33426:SF41">
    <property type="match status" value="1"/>
</dbReference>
<dbReference type="EnsemblMetazoa" id="AATE014260-RA">
    <property type="protein sequence ID" value="AATE014260-PA.1"/>
    <property type="gene ID" value="AATE014260"/>
</dbReference>
<organism evidence="1">
    <name type="scientific">Anopheles atroparvus</name>
    <name type="common">European mosquito</name>
    <dbReference type="NCBI Taxonomy" id="41427"/>
    <lineage>
        <taxon>Eukaryota</taxon>
        <taxon>Metazoa</taxon>
        <taxon>Ecdysozoa</taxon>
        <taxon>Arthropoda</taxon>
        <taxon>Hexapoda</taxon>
        <taxon>Insecta</taxon>
        <taxon>Pterygota</taxon>
        <taxon>Neoptera</taxon>
        <taxon>Endopterygota</taxon>
        <taxon>Diptera</taxon>
        <taxon>Nematocera</taxon>
        <taxon>Culicoidea</taxon>
        <taxon>Culicidae</taxon>
        <taxon>Anophelinae</taxon>
        <taxon>Anopheles</taxon>
    </lineage>
</organism>
<reference evidence="1" key="1">
    <citation type="submission" date="2022-08" db="UniProtKB">
        <authorList>
            <consortium name="EnsemblMetazoa"/>
        </authorList>
    </citation>
    <scope>IDENTIFICATION</scope>
    <source>
        <strain evidence="1">EBRO</strain>
    </source>
</reference>
<proteinExistence type="predicted"/>
<name>A0A182JA70_ANOAO</name>
<dbReference type="AlphaFoldDB" id="A0A182JA70"/>
<sequence>MHRPVLPQRTGIPEGEPALGAPERLLAGVDPAVHLESRAAPKPPVADGAHVRPLATMARPLVDAQMGQLDEPTGALIARVRPRLAVDALVLREAVQLGELLAALSAPVAYPERVRVLVPLACAGRAVAGAAVPALESTDAIWRQWWAVLAGRARRHRLCPDAATSMDQPDVRVQIALGPEAQRTVGAPVWPLLDVVQCEMFIYSAHGPDRHERIDPALSAPVRHQVGRVPLLQVSVQLSLTTTESFPTDFCSGKQIARRKSLYGGVCSIWMSAMSCSWLVDSELYCGCGITAFGGRSIMSSEQSFRLFSNTQSGLV</sequence>
<dbReference type="VEuPathDB" id="VectorBase:AATE014260"/>
<protein>
    <submittedName>
        <fullName evidence="1">Uncharacterized protein</fullName>
    </submittedName>
</protein>
<accession>A0A182JA70</accession>